<evidence type="ECO:0000259" key="1">
    <source>
        <dbReference type="Pfam" id="PF24743"/>
    </source>
</evidence>
<sequence>MRIRTDGDRSHRETTIEEAAEFWDCNKTRALLLSADFAPRIVPRIEQVLAREDLTSRQKREIAETLSIAGTLDVEIDEDVTVGRE</sequence>
<evidence type="ECO:0000313" key="2">
    <source>
        <dbReference type="EMBL" id="ACV10979.1"/>
    </source>
</evidence>
<reference evidence="2 3" key="1">
    <citation type="journal article" date="2009" name="Stand. Genomic Sci.">
        <title>Complete genome sequence of Halorhabdus utahensis type strain (AX-2).</title>
        <authorList>
            <person name="Anderson I."/>
            <person name="Tindall B.J."/>
            <person name="Pomrenke H."/>
            <person name="Goker M."/>
            <person name="Lapidus A."/>
            <person name="Nolan M."/>
            <person name="Copeland A."/>
            <person name="Glavina Del Rio T."/>
            <person name="Chen F."/>
            <person name="Tice H."/>
            <person name="Cheng J.F."/>
            <person name="Lucas S."/>
            <person name="Chertkov O."/>
            <person name="Bruce D."/>
            <person name="Brettin T."/>
            <person name="Detter J.C."/>
            <person name="Han C."/>
            <person name="Goodwin L."/>
            <person name="Land M."/>
            <person name="Hauser L."/>
            <person name="Chang Y.J."/>
            <person name="Jeffries C.D."/>
            <person name="Pitluck S."/>
            <person name="Pati A."/>
            <person name="Mavromatis K."/>
            <person name="Ivanova N."/>
            <person name="Ovchinnikova G."/>
            <person name="Chen A."/>
            <person name="Palaniappan K."/>
            <person name="Chain P."/>
            <person name="Rohde M."/>
            <person name="Bristow J."/>
            <person name="Eisen J.A."/>
            <person name="Markowitz V."/>
            <person name="Hugenholtz P."/>
            <person name="Kyrpides N.C."/>
            <person name="Klenk H.P."/>
        </authorList>
    </citation>
    <scope>NUCLEOTIDE SEQUENCE [LARGE SCALE GENOMIC DNA]</scope>
    <source>
        <strain evidence="3">DSM 12940 / JCM 11049 / AX-2</strain>
    </source>
</reference>
<feature type="domain" description="DUF7692" evidence="1">
    <location>
        <begin position="1"/>
        <end position="55"/>
    </location>
</feature>
<accession>C7NU82</accession>
<dbReference type="EMBL" id="CP001687">
    <property type="protein sequence ID" value="ACV10979.1"/>
    <property type="molecule type" value="Genomic_DNA"/>
</dbReference>
<dbReference type="HOGENOM" id="CLU_192653_0_0_2"/>
<dbReference type="Proteomes" id="UP000002071">
    <property type="component" value="Chromosome"/>
</dbReference>
<dbReference type="GeneID" id="8383066"/>
<protein>
    <recommendedName>
        <fullName evidence="1">DUF7692 domain-containing protein</fullName>
    </recommendedName>
</protein>
<organism evidence="2 3">
    <name type="scientific">Halorhabdus utahensis (strain DSM 12940 / JCM 11049 / AX-2)</name>
    <dbReference type="NCBI Taxonomy" id="519442"/>
    <lineage>
        <taxon>Archaea</taxon>
        <taxon>Methanobacteriati</taxon>
        <taxon>Methanobacteriota</taxon>
        <taxon>Stenosarchaea group</taxon>
        <taxon>Halobacteria</taxon>
        <taxon>Halobacteriales</taxon>
        <taxon>Haloarculaceae</taxon>
        <taxon>Halorhabdus</taxon>
    </lineage>
</organism>
<dbReference type="InterPro" id="IPR056109">
    <property type="entry name" value="DUF7692"/>
</dbReference>
<keyword evidence="3" id="KW-1185">Reference proteome</keyword>
<dbReference type="Pfam" id="PF24743">
    <property type="entry name" value="DUF7692"/>
    <property type="match status" value="1"/>
</dbReference>
<dbReference type="KEGG" id="hut:Huta_0794"/>
<dbReference type="AlphaFoldDB" id="C7NU82"/>
<evidence type="ECO:0000313" key="3">
    <source>
        <dbReference type="Proteomes" id="UP000002071"/>
    </source>
</evidence>
<gene>
    <name evidence="2" type="ordered locus">Huta_0794</name>
</gene>
<name>C7NU82_HALUD</name>
<proteinExistence type="predicted"/>
<dbReference type="eggNOG" id="arCOG08180">
    <property type="taxonomic scope" value="Archaea"/>
</dbReference>
<dbReference type="OrthoDB" id="197139at2157"/>
<dbReference type="RefSeq" id="WP_015788558.1">
    <property type="nucleotide sequence ID" value="NC_013158.1"/>
</dbReference>